<evidence type="ECO:0000256" key="5">
    <source>
        <dbReference type="ARBA" id="ARBA00022691"/>
    </source>
</evidence>
<gene>
    <name evidence="7" type="ORF">SAMN02745216_03841</name>
</gene>
<dbReference type="STRING" id="1121393.SAMN02745216_03841"/>
<dbReference type="InterPro" id="IPR006362">
    <property type="entry name" value="Cbl_synth_CobM/CibF"/>
</dbReference>
<dbReference type="GO" id="GO:0032259">
    <property type="term" value="P:methylation"/>
    <property type="evidence" value="ECO:0007669"/>
    <property type="project" value="UniProtKB-KW"/>
</dbReference>
<dbReference type="InterPro" id="IPR050161">
    <property type="entry name" value="Siro_Cobalamin_biosynth"/>
</dbReference>
<evidence type="ECO:0000256" key="1">
    <source>
        <dbReference type="ARBA" id="ARBA00005879"/>
    </source>
</evidence>
<evidence type="ECO:0000256" key="3">
    <source>
        <dbReference type="ARBA" id="ARBA00022603"/>
    </source>
</evidence>
<keyword evidence="4 7" id="KW-0808">Transferase</keyword>
<accession>A0A1M6UAP8</accession>
<evidence type="ECO:0000313" key="7">
    <source>
        <dbReference type="EMBL" id="SHK66231.1"/>
    </source>
</evidence>
<evidence type="ECO:0000259" key="6">
    <source>
        <dbReference type="Pfam" id="PF00590"/>
    </source>
</evidence>
<keyword evidence="8" id="KW-1185">Reference proteome</keyword>
<keyword evidence="3 7" id="KW-0489">Methyltransferase</keyword>
<dbReference type="PANTHER" id="PTHR45790:SF4">
    <property type="entry name" value="COBALT-PRECORRIN-4 C(11)-METHYLTRANSFERASE"/>
    <property type="match status" value="1"/>
</dbReference>
<evidence type="ECO:0000256" key="4">
    <source>
        <dbReference type="ARBA" id="ARBA00022679"/>
    </source>
</evidence>
<dbReference type="OrthoDB" id="9815856at2"/>
<dbReference type="InterPro" id="IPR014776">
    <property type="entry name" value="4pyrrole_Mease_sub2"/>
</dbReference>
<dbReference type="NCBIfam" id="TIGR01465">
    <property type="entry name" value="cobM_cbiF"/>
    <property type="match status" value="1"/>
</dbReference>
<dbReference type="InterPro" id="IPR014777">
    <property type="entry name" value="4pyrrole_Mease_sub1"/>
</dbReference>
<dbReference type="GO" id="GO:0046026">
    <property type="term" value="F:precorrin-4 C11-methyltransferase activity"/>
    <property type="evidence" value="ECO:0007669"/>
    <property type="project" value="InterPro"/>
</dbReference>
<reference evidence="8" key="1">
    <citation type="submission" date="2016-11" db="EMBL/GenBank/DDBJ databases">
        <authorList>
            <person name="Varghese N."/>
            <person name="Submissions S."/>
        </authorList>
    </citation>
    <scope>NUCLEOTIDE SEQUENCE [LARGE SCALE GENOMIC DNA]</scope>
    <source>
        <strain evidence="8">DSM 16219</strain>
    </source>
</reference>
<proteinExistence type="inferred from homology"/>
<dbReference type="PANTHER" id="PTHR45790">
    <property type="entry name" value="SIROHEME SYNTHASE-RELATED"/>
    <property type="match status" value="1"/>
</dbReference>
<sequence length="254" mass="27483">MEKHPVIFTGAGPGAPDLITVRGMKALENADYILYAGSLVPEAVLQWAKSGSAVESSAGMHLDEMVEKMAQAWSEGKKIVRLHTGDPSLYGAVREQMAKLDEREIPYEVIPGVTAAFAAAAELKAEYTVPNISQTLIFTRISGRTPVPEKESLLSLAEHKASLAIYLSASMADEVADILSKTYGEQASCAIAYKVSHPEQNIILTTVDKMAGIMEDNKINRLALIIVGPFLDAKGNAQSLLYNKSFSHGYREEA</sequence>
<dbReference type="Pfam" id="PF00590">
    <property type="entry name" value="TP_methylase"/>
    <property type="match status" value="1"/>
</dbReference>
<dbReference type="GO" id="GO:0009236">
    <property type="term" value="P:cobalamin biosynthetic process"/>
    <property type="evidence" value="ECO:0007669"/>
    <property type="project" value="UniProtKB-KW"/>
</dbReference>
<feature type="domain" description="Tetrapyrrole methylase" evidence="6">
    <location>
        <begin position="6"/>
        <end position="210"/>
    </location>
</feature>
<dbReference type="InterPro" id="IPR035996">
    <property type="entry name" value="4pyrrol_Methylase_sf"/>
</dbReference>
<organism evidence="7 8">
    <name type="scientific">Desulfatibacillum alkenivorans DSM 16219</name>
    <dbReference type="NCBI Taxonomy" id="1121393"/>
    <lineage>
        <taxon>Bacteria</taxon>
        <taxon>Pseudomonadati</taxon>
        <taxon>Thermodesulfobacteriota</taxon>
        <taxon>Desulfobacteria</taxon>
        <taxon>Desulfobacterales</taxon>
        <taxon>Desulfatibacillaceae</taxon>
        <taxon>Desulfatibacillum</taxon>
    </lineage>
</organism>
<name>A0A1M6UAP8_9BACT</name>
<protein>
    <submittedName>
        <fullName evidence="7">Precorrin-4/cobalt-precorrin-4 C11-methyltransferase</fullName>
    </submittedName>
</protein>
<dbReference type="InterPro" id="IPR000878">
    <property type="entry name" value="4pyrrol_Mease"/>
</dbReference>
<dbReference type="Gene3D" id="3.30.950.10">
    <property type="entry name" value="Methyltransferase, Cobalt-precorrin-4 Transmethylase, Domain 2"/>
    <property type="match status" value="1"/>
</dbReference>
<dbReference type="SUPFAM" id="SSF53790">
    <property type="entry name" value="Tetrapyrrole methylase"/>
    <property type="match status" value="1"/>
</dbReference>
<evidence type="ECO:0000313" key="8">
    <source>
        <dbReference type="Proteomes" id="UP000183994"/>
    </source>
</evidence>
<keyword evidence="5" id="KW-0949">S-adenosyl-L-methionine</keyword>
<dbReference type="Gene3D" id="3.40.1010.10">
    <property type="entry name" value="Cobalt-precorrin-4 Transmethylase, Domain 1"/>
    <property type="match status" value="1"/>
</dbReference>
<keyword evidence="2" id="KW-0169">Cobalamin biosynthesis</keyword>
<evidence type="ECO:0000256" key="2">
    <source>
        <dbReference type="ARBA" id="ARBA00022573"/>
    </source>
</evidence>
<comment type="similarity">
    <text evidence="1">Belongs to the precorrin methyltransferase family.</text>
</comment>
<dbReference type="CDD" id="cd11641">
    <property type="entry name" value="Precorrin-4_C11-MT"/>
    <property type="match status" value="1"/>
</dbReference>
<dbReference type="RefSeq" id="WP_073477884.1">
    <property type="nucleotide sequence ID" value="NZ_FQZU01000030.1"/>
</dbReference>
<dbReference type="Proteomes" id="UP000183994">
    <property type="component" value="Unassembled WGS sequence"/>
</dbReference>
<dbReference type="AlphaFoldDB" id="A0A1M6UAP8"/>
<dbReference type="EMBL" id="FQZU01000030">
    <property type="protein sequence ID" value="SHK66231.1"/>
    <property type="molecule type" value="Genomic_DNA"/>
</dbReference>